<gene>
    <name evidence="1" type="ORF">SAMN04488090_4657</name>
</gene>
<reference evidence="1 2" key="1">
    <citation type="submission" date="2016-10" db="EMBL/GenBank/DDBJ databases">
        <authorList>
            <person name="de Groot N.N."/>
        </authorList>
    </citation>
    <scope>NUCLEOTIDE SEQUENCE [LARGE SCALE GENOMIC DNA]</scope>
    <source>
        <strain evidence="1 2">DSM 21668</strain>
    </source>
</reference>
<dbReference type="RefSeq" id="WP_093208342.1">
    <property type="nucleotide sequence ID" value="NZ_FNGS01000011.1"/>
</dbReference>
<keyword evidence="2" id="KW-1185">Reference proteome</keyword>
<dbReference type="EMBL" id="FNGS01000011">
    <property type="protein sequence ID" value="SDM97251.1"/>
    <property type="molecule type" value="Genomic_DNA"/>
</dbReference>
<dbReference type="Proteomes" id="UP000198901">
    <property type="component" value="Unassembled WGS sequence"/>
</dbReference>
<name>A0A1G9XL75_9BACT</name>
<organism evidence="1 2">
    <name type="scientific">Siphonobacter aquaeclarae</name>
    <dbReference type="NCBI Taxonomy" id="563176"/>
    <lineage>
        <taxon>Bacteria</taxon>
        <taxon>Pseudomonadati</taxon>
        <taxon>Bacteroidota</taxon>
        <taxon>Cytophagia</taxon>
        <taxon>Cytophagales</taxon>
        <taxon>Cytophagaceae</taxon>
        <taxon>Siphonobacter</taxon>
    </lineage>
</organism>
<dbReference type="Pfam" id="PF13618">
    <property type="entry name" value="Gluconate_2-dh3"/>
    <property type="match status" value="1"/>
</dbReference>
<dbReference type="AlphaFoldDB" id="A0A1G9XL75"/>
<sequence length="159" mass="17085">MAAAVGGLLALPAWANGWTQESLKTSGFLTAPQEEILAEIVETILPATTTPGAKALGVHTFIEKIVADCLDPKAQETFKKGLAATDASAKQLHGKAFTACDATQRTDVISRLSDSDKSFFSQIKGLTVRGYTSSEYYMTNIAHYKLIPGHYYGCVPLNK</sequence>
<proteinExistence type="predicted"/>
<dbReference type="InterPro" id="IPR027056">
    <property type="entry name" value="Gluconate_2DH_su3"/>
</dbReference>
<dbReference type="STRING" id="563176.SAMN04488090_4657"/>
<accession>A0A1G9XL75</accession>
<evidence type="ECO:0000313" key="1">
    <source>
        <dbReference type="EMBL" id="SDM97251.1"/>
    </source>
</evidence>
<dbReference type="OrthoDB" id="6385145at2"/>
<protein>
    <submittedName>
        <fullName evidence="1">Gluconate 2-dehydrogenase subunit 3</fullName>
    </submittedName>
</protein>
<evidence type="ECO:0000313" key="2">
    <source>
        <dbReference type="Proteomes" id="UP000198901"/>
    </source>
</evidence>